<dbReference type="Pfam" id="PF00516">
    <property type="entry name" value="GP120"/>
    <property type="match status" value="2"/>
</dbReference>
<dbReference type="Pfam" id="PF00517">
    <property type="entry name" value="GP41"/>
    <property type="match status" value="1"/>
</dbReference>
<comment type="domain">
    <text evidence="32">The YXXL motif is involved in determining the exact site of viral release at the surface of infected mononuclear cells and promotes endocytosis. YXXL and di-leucine endocytosis motifs interact directly or indirectly with the clathrin adapter complexes, opperate independently, and their activities are not additive.</text>
</comment>
<dbReference type="GO" id="GO:0019062">
    <property type="term" value="P:virion attachment to host cell"/>
    <property type="evidence" value="ECO:0007669"/>
    <property type="project" value="UniProtKB-UniRule"/>
</dbReference>
<evidence type="ECO:0000313" key="36">
    <source>
        <dbReference type="EMBL" id="ARR70590.1"/>
    </source>
</evidence>
<keyword evidence="10 32" id="KW-1165">Clathrin-mediated endocytosis of virus by host</keyword>
<dbReference type="GO" id="GO:1903911">
    <property type="term" value="P:positive regulation of receptor clustering"/>
    <property type="evidence" value="ECO:0007669"/>
    <property type="project" value="UniProtKB-UniRule"/>
</dbReference>
<proteinExistence type="inferred from homology"/>
<comment type="PTM">
    <text evidence="32">Highly glycosylated by host. The high number of glycan on the protein is reffered to as 'glycan shield' because it contributes to hide protein sequence from adaptive immune system.</text>
</comment>
<feature type="region of interest" description="Immunosuppression" evidence="32">
    <location>
        <begin position="572"/>
        <end position="590"/>
    </location>
</feature>
<dbReference type="FunFam" id="2.170.40.20:FF:000002">
    <property type="entry name" value="Envelope glycoprotein gp160"/>
    <property type="match status" value="1"/>
</dbReference>
<keyword evidence="13 32" id="KW-0165">Cleavage on pair of basic residues</keyword>
<comment type="miscellaneous">
    <text evidence="32">HIV-1 lineages are divided in three main groups, M (for Major), O (for Outlier), and N (for New, or Non-M, Non-O). The vast majority of strains found worldwide belong to the group M. Group O seems to be endemic to and largely confined to Cameroon and neighboring countries in West Central Africa, where these viruses represent a small minority of HIV-1 strains. The group N is represented by a limited number of isolates from Cameroonian persons. The group M is further subdivided in 9 clades or subtypes (A to D, F to H, J and K).</text>
</comment>
<feature type="lipid moiety-binding region" description="S-palmitoyl cysteine; by host" evidence="32">
    <location>
        <position position="762"/>
    </location>
</feature>
<keyword evidence="21 32" id="KW-1164">Virus endocytosis by host</keyword>
<comment type="domain">
    <text evidence="32 33">The 17 amino acids long immunosuppressive region is present in many retroviral envelope proteins. Synthetic peptides derived from this relatively conserved sequence inhibit immune function in vitro and in vivo.</text>
</comment>
<evidence type="ECO:0000256" key="33">
    <source>
        <dbReference type="RuleBase" id="RU363095"/>
    </source>
</evidence>
<comment type="subcellular location">
    <subcellularLocation>
        <location evidence="3">Host cell membrane</location>
        <topology evidence="3">Peripheral membrane protein</topology>
    </subcellularLocation>
    <subcellularLocation>
        <location evidence="1">Host cell membrane</location>
        <topology evidence="1">Single-pass type I membrane protein</topology>
    </subcellularLocation>
    <subcellularLocation>
        <location evidence="2">Host endosome membrane</location>
        <topology evidence="2">Peripheral membrane protein</topology>
    </subcellularLocation>
    <subcellularLocation>
        <location evidence="5">Host endosome membrane</location>
        <topology evidence="5">Single-pass type I membrane protein</topology>
    </subcellularLocation>
    <subcellularLocation>
        <location evidence="6">Virion membrane</location>
        <topology evidence="6">Peripheral membrane protein</topology>
    </subcellularLocation>
    <subcellularLocation>
        <location evidence="4">Virion membrane</location>
        <topology evidence="4">Single-pass type I membrane protein</topology>
    </subcellularLocation>
</comment>
<keyword evidence="16 32" id="KW-0732">Signal</keyword>
<keyword evidence="18 32" id="KW-0946">Virion</keyword>
<evidence type="ECO:0000256" key="25">
    <source>
        <dbReference type="ARBA" id="ARBA00023136"/>
    </source>
</evidence>
<keyword evidence="28 32" id="KW-0325">Glycoprotein</keyword>
<feature type="disulfide bond" evidence="32">
    <location>
        <begin position="125"/>
        <end position="195"/>
    </location>
</feature>
<feature type="short sequence motif" description="YXXL motif; contains endocytosis signal" evidence="32">
    <location>
        <begin position="710"/>
        <end position="713"/>
    </location>
</feature>
<feature type="disulfide bond" evidence="32">
    <location>
        <begin position="217"/>
        <end position="246"/>
    </location>
</feature>
<dbReference type="SUPFAM" id="SSF56502">
    <property type="entry name" value="gp120 core"/>
    <property type="match status" value="2"/>
</dbReference>
<keyword evidence="12 32" id="KW-1162">Viral penetration into host cytoplasm</keyword>
<dbReference type="GO" id="GO:0019064">
    <property type="term" value="P:fusion of virus membrane with host plasma membrane"/>
    <property type="evidence" value="ECO:0007669"/>
    <property type="project" value="UniProtKB-UniRule"/>
</dbReference>
<feature type="region of interest" description="Fusion peptide" evidence="32">
    <location>
        <begin position="510"/>
        <end position="530"/>
    </location>
</feature>
<dbReference type="Gene3D" id="1.10.287.210">
    <property type="match status" value="1"/>
</dbReference>
<evidence type="ECO:0000256" key="22">
    <source>
        <dbReference type="ARBA" id="ARBA00022989"/>
    </source>
</evidence>
<evidence type="ECO:0000256" key="9">
    <source>
        <dbReference type="ARBA" id="ARBA00022511"/>
    </source>
</evidence>
<dbReference type="InterPro" id="IPR000777">
    <property type="entry name" value="HIV1_Gp120"/>
</dbReference>
<comment type="domain">
    <text evidence="32">The CD4-binding region is targeted by the antibody b12.</text>
</comment>
<comment type="subcellular location">
    <molecule>Transmembrane protein gp41</molecule>
    <subcellularLocation>
        <location evidence="32">Virion membrane</location>
        <topology evidence="32">Single-pass type I membrane protein</topology>
    </subcellularLocation>
    <subcellularLocation>
        <location evidence="32">Host cell membrane</location>
        <topology evidence="32">Single-pass type I membrane protein</topology>
    </subcellularLocation>
    <subcellularLocation>
        <location evidence="32">Host endosome membrane</location>
        <topology evidence="32">Single-pass type I membrane protein</topology>
    </subcellularLocation>
    <text evidence="32">It is probably concentrated at the site of budding and incorporated into the virions possibly by contacts between the cytoplasmic tail of Env and the N-terminus of Gag.</text>
</comment>
<comment type="similarity">
    <text evidence="32">Belongs to the HIV-1 env protein family.</text>
</comment>
<evidence type="ECO:0000256" key="19">
    <source>
        <dbReference type="ARBA" id="ARBA00022870"/>
    </source>
</evidence>
<evidence type="ECO:0000256" key="1">
    <source>
        <dbReference type="ARBA" id="ARBA00004402"/>
    </source>
</evidence>
<comment type="function">
    <text evidence="32">Envelope glycoprotein gp160: Oligomerizes in the host endoplasmic reticulum into predominantly trimers. In a second time, gp160 transits in the host Golgi, where glycosylation is completed. The precursor is then proteolytically cleaved in the trans-Golgi and thereby activated by cellular furin or furin-like proteases to produce gp120 and gp41.</text>
</comment>
<comment type="subunit">
    <text evidence="32">The mature envelope protein (Env) consists of a homotrimer of non-covalently associated gp120-gp41 heterodimers. The resulting complex protrudes from the virus surface as a spike. There seems to be as few as 10 spikes on the average virion. Surface protein gp120 interacts with host CD4, CCR5 and CXCR4. Gp120 also interacts with the C-type lectins CD209/DC-SIGN and CLEC4M/DC-SIGNR (collectively referred to as DC-SIGN(R)). Gp120 and gp41 interact with GalCer. Gp120 interacts with host ITGA4/ITGB7 complex; on CD4+ T-cells, this interaction results in rapid activation of integrin ITGAL/LFA-1, which facilitates efficient cell-to-cell spreading of HIV-1. Gp120 interacts with cell-associated heparan sulfate; this interaction increases virus infectivity on permissive cells and may be involved in infection of CD4- cells.</text>
</comment>
<evidence type="ECO:0000256" key="16">
    <source>
        <dbReference type="ARBA" id="ARBA00022729"/>
    </source>
</evidence>
<protein>
    <recommendedName>
        <fullName evidence="32">Envelope glycoprotein gp160</fullName>
    </recommendedName>
    <alternativeName>
        <fullName evidence="32">Env polyprotein</fullName>
    </alternativeName>
    <component>
        <recommendedName>
            <fullName evidence="32">Surface protein gp120</fullName>
            <shortName evidence="32">SU</shortName>
        </recommendedName>
        <alternativeName>
            <fullName evidence="32">Glycoprotein 120</fullName>
            <shortName evidence="32">gp120</shortName>
        </alternativeName>
    </component>
    <component>
        <recommendedName>
            <fullName evidence="32">Transmembrane protein gp41</fullName>
            <shortName evidence="32">TM</shortName>
        </recommendedName>
        <alternativeName>
            <fullName evidence="32">Glycoprotein 41</fullName>
            <shortName evidence="32">gp41</shortName>
        </alternativeName>
    </component>
</protein>
<keyword evidence="23 32" id="KW-1039">Host endosome</keyword>
<feature type="region of interest" description="CD4-binding loop" evidence="32">
    <location>
        <begin position="361"/>
        <end position="371"/>
    </location>
</feature>
<feature type="site" description="Cleavage; by host furin" evidence="32">
    <location>
        <begin position="509"/>
        <end position="510"/>
    </location>
</feature>
<evidence type="ECO:0000256" key="26">
    <source>
        <dbReference type="ARBA" id="ARBA00023139"/>
    </source>
</evidence>
<evidence type="ECO:0000256" key="10">
    <source>
        <dbReference type="ARBA" id="ARBA00022570"/>
    </source>
</evidence>
<feature type="domain" description="Human immunodeficiency virus 1 envelope glycoprotein Gp120" evidence="34">
    <location>
        <begin position="140"/>
        <end position="509"/>
    </location>
</feature>
<keyword evidence="8 32" id="KW-1170">Fusion of virus membrane with host endosomal membrane</keyword>
<comment type="subcellular location">
    <molecule>Surface protein gp120</molecule>
    <subcellularLocation>
        <location evidence="32">Virion membrane</location>
        <topology evidence="32">Peripheral membrane protein</topology>
    </subcellularLocation>
    <subcellularLocation>
        <location evidence="32">Host cell membrane</location>
        <topology evidence="32">Peripheral membrane protein</topology>
    </subcellularLocation>
    <subcellularLocation>
        <location evidence="32">Host endosome membrane</location>
        <topology evidence="32">Single-pass type I membrane protein</topology>
    </subcellularLocation>
    <text evidence="32">The surface protein is not anchored to the viral envelope, but associates with the extravirion surface through its binding to TM. It is probably concentrated at the site of budding and incorporated into the virions possibly by contacts between the cytoplasmic tail of Env and the N-terminus of Gag.</text>
</comment>
<evidence type="ECO:0000256" key="17">
    <source>
        <dbReference type="ARBA" id="ARBA00022804"/>
    </source>
</evidence>
<dbReference type="FunFam" id="2.170.40.20:FF:000003">
    <property type="entry name" value="Envelope glycoprotein gp160"/>
    <property type="match status" value="1"/>
</dbReference>
<keyword evidence="22 32" id="KW-1133">Transmembrane helix</keyword>
<evidence type="ECO:0000259" key="34">
    <source>
        <dbReference type="Pfam" id="PF00516"/>
    </source>
</evidence>
<evidence type="ECO:0000256" key="32">
    <source>
        <dbReference type="HAMAP-Rule" id="MF_04083"/>
    </source>
</evidence>
<evidence type="ECO:0000256" key="21">
    <source>
        <dbReference type="ARBA" id="ARBA00022890"/>
    </source>
</evidence>
<dbReference type="GO" id="GO:0039654">
    <property type="term" value="P:fusion of virus membrane with host endosome membrane"/>
    <property type="evidence" value="ECO:0007669"/>
    <property type="project" value="UniProtKB-UniRule"/>
</dbReference>
<sequence>MRVTGIRKNCRHLWRWGTMLLGMLMICSAVGNLWVTVYYGVPVWKEATTTLFCASDAKSYDTEVHNVWATHACVPTDPNPQEIELKNVTENFNMWKNEMVNQMHEDVISLWDQSLKPCVKLTPLCVTLDCRDVNRTDIATNKTYKEMKNCSFNATTVVKDRKQTVHALFYRLDVVPLTEKNSRENSSEYYRLINCNTSAVTQACPKVSFDPIPIHYCAPAGYAILKCNDKNFTGIGPCNNVSTVQCTHGIKPVVSTQLLLNGSLAEEEIIIRSENLTNNVKTIIVHLNQAVEIECTRPNNNTRKSVRIGPGQTFYATGEIIGDIRKAYCTIRKDKWNGTLQRVGKKLAEHFPNKTIKFEPSSGGDLEITTHSFNCRGEFFYCNTTDLFNSTYMDAYMPNSTGNSSSSNITIPCRIKQIINMWQEVGRAMYAPPIAGNITCKSKITGLLLVRDGGSGNETNNATETFRPGGGDMKDNWRSELYKYKVVEIKPLGLAPTGAKRRVVEREKRAVGIGAVFLGFLGVAGSTMGAASITLTVQARQLLSGIVQQQSNLLKAIEAQQHLLQLTVWGIKQLQTRVLAIERYLKDQQLLGIWGCSGKLICTTAVPWNSSWSNKSQTEIWENMTWMQWDKEISNYTGIIYELLEESQNQQERNEKDLLALDSWKNLWNWFNITNWLWYIKIFIMIVGGLIGLRIIFAVLSIVNRVRQGYSPLSLQTLIPNPGGPDRLGRIEEEGGEQDRDRSVRLVNGFLALAWDDLRNLCLFSYHRLRDFILVTVRVVELLGRHSLRGLQRGWEVLKYLGSLVQYWGQELKKSAISLLDTIAIAVAEGTDRILEFLQRIGRAIYNIPRRIRQGFEAALQ</sequence>
<feature type="coiled-coil region" evidence="32">
    <location>
        <begin position="631"/>
        <end position="665"/>
    </location>
</feature>
<feature type="disulfide bond" evidence="32">
    <location>
        <begin position="596"/>
        <end position="602"/>
    </location>
</feature>
<organism evidence="36">
    <name type="scientific">Human immunodeficiency virus type 1</name>
    <name type="common">HIV-1</name>
    <dbReference type="NCBI Taxonomy" id="11676"/>
    <lineage>
        <taxon>Viruses</taxon>
        <taxon>Riboviria</taxon>
        <taxon>Pararnavirae</taxon>
        <taxon>Artverviricota</taxon>
        <taxon>Revtraviricetes</taxon>
        <taxon>Ortervirales</taxon>
        <taxon>Retroviridae</taxon>
        <taxon>Orthoretrovirinae</taxon>
        <taxon>Lentivirus</taxon>
        <taxon>Lentivirus humimdef1</taxon>
    </lineage>
</organism>
<evidence type="ECO:0000256" key="15">
    <source>
        <dbReference type="ARBA" id="ARBA00022703"/>
    </source>
</evidence>
<keyword evidence="26 32" id="KW-0564">Palmitate</keyword>
<evidence type="ECO:0000256" key="3">
    <source>
        <dbReference type="ARBA" id="ARBA00004505"/>
    </source>
</evidence>
<feature type="disulfide bond" evidence="32">
    <location>
        <begin position="53"/>
        <end position="73"/>
    </location>
</feature>
<dbReference type="GO" id="GO:0019031">
    <property type="term" value="C:viral envelope"/>
    <property type="evidence" value="ECO:0007669"/>
    <property type="project" value="UniProtKB-KW"/>
</dbReference>
<evidence type="ECO:0000256" key="24">
    <source>
        <dbReference type="ARBA" id="ARBA00023054"/>
    </source>
</evidence>
<keyword evidence="29 32" id="KW-0899">Viral immunoevasion</keyword>
<feature type="domain" description="Human immunodeficiency virus 1 envelope glycoprotein Gp120" evidence="34">
    <location>
        <begin position="33"/>
        <end position="136"/>
    </location>
</feature>
<dbReference type="GO" id="GO:0055036">
    <property type="term" value="C:virion membrane"/>
    <property type="evidence" value="ECO:0007669"/>
    <property type="project" value="UniProtKB-SubCell"/>
</dbReference>
<keyword evidence="7 32" id="KW-1168">Fusion of virus membrane with host membrane</keyword>
<comment type="PTM">
    <text evidence="32">Specific enzymatic cleavages in vivo yield mature proteins. Envelope glycoproteins are synthesized as a inactive precursor that is heavily N-glycosylated and processed likely by host cell furin in the Golgi to yield the mature SU and TM proteins. The cleavage site between SU and TM requires the minimal sequence [KR]-X-[KR]-R. About 2 of the 9 disulfide bonds of gp41 are reduced by P4HB/PDI, following binding to CD4 receptor.</text>
</comment>
<evidence type="ECO:0000256" key="4">
    <source>
        <dbReference type="ARBA" id="ARBA00004563"/>
    </source>
</evidence>
<evidence type="ECO:0000256" key="29">
    <source>
        <dbReference type="ARBA" id="ARBA00023280"/>
    </source>
</evidence>
<keyword evidence="14 32" id="KW-0812">Transmembrane</keyword>
<keyword evidence="27 32" id="KW-1015">Disulfide bond</keyword>
<keyword evidence="11 32" id="KW-0945">Host-virus interaction</keyword>
<comment type="function">
    <text evidence="32">Transmembrane protein gp41: Acts as a class I viral fusion protein. Under the current model, the protein has at least 3 conformational states: pre-fusion native state, pre-hairpin intermediate state, and post-fusion hairpin state. During fusion of viral and target intracellular membranes, the coiled coil regions (heptad repeats) assume a trimer-of-hairpins structure, positioning the fusion peptide in close proximity to the C-terminal region of the ectodomain. The formation of this structure appears to drive apposition and subsequent fusion of viral and target cell membranes. Complete fusion occurs in host cell endosomes and is dynamin-dependent, however some lipid transfer might occur at the plasma membrane. The virus undergoes clathrin-dependent internalization long before endosomal fusion, thus minimizing the surface exposure of conserved viral epitopes during fusion and reducing the efficacy of inhibitors targeting these epitopes. Membranes fusion leads to delivery of the nucleocapsid into the cytoplasm.</text>
</comment>
<comment type="caution">
    <text evidence="32 33">Lacks conserved residue(s) required for the propagation of feature annotation.</text>
</comment>
<feature type="region of interest" description="MPER; binding to GalCer" evidence="32">
    <location>
        <begin position="660"/>
        <end position="681"/>
    </location>
</feature>
<dbReference type="GO" id="GO:0044175">
    <property type="term" value="C:host cell endosome membrane"/>
    <property type="evidence" value="ECO:0007669"/>
    <property type="project" value="UniProtKB-SubCell"/>
</dbReference>
<feature type="transmembrane region" description="Helical" evidence="33">
    <location>
        <begin position="20"/>
        <end position="41"/>
    </location>
</feature>
<keyword evidence="24 32" id="KW-0175">Coiled coil</keyword>
<keyword evidence="25 32" id="KW-0472">Membrane</keyword>
<dbReference type="InterPro" id="IPR000328">
    <property type="entry name" value="GP41-like"/>
</dbReference>
<evidence type="ECO:0000256" key="12">
    <source>
        <dbReference type="ARBA" id="ARBA00022595"/>
    </source>
</evidence>
<dbReference type="GO" id="GO:0005198">
    <property type="term" value="F:structural molecule activity"/>
    <property type="evidence" value="ECO:0007669"/>
    <property type="project" value="UniProtKB-UniRule"/>
</dbReference>
<dbReference type="GO" id="GO:0075512">
    <property type="term" value="P:clathrin-dependent endocytosis of virus by host cell"/>
    <property type="evidence" value="ECO:0007669"/>
    <property type="project" value="UniProtKB-UniRule"/>
</dbReference>
<evidence type="ECO:0000256" key="28">
    <source>
        <dbReference type="ARBA" id="ARBA00023180"/>
    </source>
</evidence>
<evidence type="ECO:0000259" key="35">
    <source>
        <dbReference type="Pfam" id="PF00517"/>
    </source>
</evidence>
<keyword evidence="31 32" id="KW-1160">Virus entry into host cell</keyword>
<keyword evidence="20 32" id="KW-0261">Viral envelope protein</keyword>
<feature type="disulfide bond" evidence="32">
    <location>
        <begin position="227"/>
        <end position="238"/>
    </location>
</feature>
<evidence type="ECO:0000256" key="23">
    <source>
        <dbReference type="ARBA" id="ARBA00023046"/>
    </source>
</evidence>
<keyword evidence="19 32" id="KW-1043">Host membrane</keyword>
<comment type="domain">
    <text evidence="32">The membrane proximal external region (MPER) present in gp41 is a tryptophan-rich region recognized by the antibodies 2F5, Z13, and 4E10. MPER seems to play a role in fusion.</text>
</comment>
<evidence type="ECO:0000256" key="13">
    <source>
        <dbReference type="ARBA" id="ARBA00022685"/>
    </source>
</evidence>
<dbReference type="Gene3D" id="2.170.40.20">
    <property type="entry name" value="Human immunodeficiency virus 1, Gp160, envelope glycoprotein"/>
    <property type="match status" value="2"/>
</dbReference>
<evidence type="ECO:0000256" key="7">
    <source>
        <dbReference type="ARBA" id="ARBA00022506"/>
    </source>
</evidence>
<evidence type="ECO:0000256" key="11">
    <source>
        <dbReference type="ARBA" id="ARBA00022581"/>
    </source>
</evidence>
<feature type="transmembrane region" description="Helical" evidence="33">
    <location>
        <begin position="510"/>
        <end position="533"/>
    </location>
</feature>
<dbReference type="SUPFAM" id="SSF58069">
    <property type="entry name" value="Virus ectodomain"/>
    <property type="match status" value="1"/>
</dbReference>
<name>A0A2H4HZ91_HV1</name>
<comment type="miscellaneous">
    <text evidence="32">Inhibitors targeting HIV-1 viral envelope proteins are used as antiretroviral drugs. Attachment of virions to the cell surface via non-specific interactions and CD4 binding can be blocked by inhibitors that include cyanovirin-N, cyclotriazadisulfonamide analogs, PRO 2000, TNX 355 and PRO 542. In addition, BMS 806 can block CD4-induced conformational changes. Env interactions with the coreceptor molecules can be targeted by CCR5 antagonists including SCH-D, maraviroc (UK 427857) and aplaviroc (GW 873140), and the CXCR4 antagonist AMD 070. Fusion of viral and cellular membranes can be inhibited by peptides such as enfuvirtide and tifuvirtide (T 1249). Resistance to inhibitors associated with mutations in Env are observed. Most of the time, single mutations confer only a modest reduction in drug susceptibility. Combination of several mutations is usually required to develop a high-level drug resistance.</text>
</comment>
<evidence type="ECO:0000256" key="27">
    <source>
        <dbReference type="ARBA" id="ARBA00023157"/>
    </source>
</evidence>
<organismHost>
    <name type="scientific">Homo sapiens</name>
    <name type="common">Human</name>
    <dbReference type="NCBI Taxonomy" id="9606"/>
</organismHost>
<feature type="transmembrane region" description="Helical" evidence="33">
    <location>
        <begin position="676"/>
        <end position="703"/>
    </location>
</feature>
<feature type="chain" id="PRO_5023432512" description="Envelope glycoprotein gp160" evidence="32">
    <location>
        <begin position="32"/>
        <end position="861"/>
    </location>
</feature>
<evidence type="ECO:0000256" key="30">
    <source>
        <dbReference type="ARBA" id="ARBA00023288"/>
    </source>
</evidence>
<dbReference type="Gene3D" id="1.20.5.490">
    <property type="entry name" value="Single helix bin"/>
    <property type="match status" value="1"/>
</dbReference>
<evidence type="ECO:0000256" key="20">
    <source>
        <dbReference type="ARBA" id="ARBA00022879"/>
    </source>
</evidence>
<dbReference type="InterPro" id="IPR037527">
    <property type="entry name" value="Gp160"/>
</dbReference>
<keyword evidence="9 32" id="KW-1032">Host cell membrane</keyword>
<dbReference type="FunFam" id="1.10.287.210:FF:000001">
    <property type="entry name" value="Envelope glycoprotein gp160"/>
    <property type="match status" value="1"/>
</dbReference>
<keyword evidence="15 32" id="KW-0053">Apoptosis</keyword>
<dbReference type="GO" id="GO:0019082">
    <property type="term" value="P:viral protein processing"/>
    <property type="evidence" value="ECO:0007669"/>
    <property type="project" value="UniProtKB-UniRule"/>
</dbReference>
<comment type="PTM">
    <text evidence="32">Palmitoylation of the transmembrane protein and of Env polyprotein (prior to its proteolytic cleavage) is essential for their association with host cell membrane lipid rafts. Palmitoylation is therefore required for envelope trafficking to classical lipid rafts, but not for viral replication.</text>
</comment>
<accession>A0A2H4HZ91</accession>
<dbReference type="EMBL" id="KY346149">
    <property type="protein sequence ID" value="ARR70590.1"/>
    <property type="molecule type" value="Genomic_RNA"/>
</dbReference>
<keyword evidence="30 32" id="KW-0449">Lipoprotein</keyword>
<evidence type="ECO:0000256" key="5">
    <source>
        <dbReference type="ARBA" id="ARBA00004578"/>
    </source>
</evidence>
<dbReference type="CDD" id="cd09909">
    <property type="entry name" value="HIV-1-like_HR1-HR2"/>
    <property type="match status" value="1"/>
</dbReference>
<evidence type="ECO:0000256" key="18">
    <source>
        <dbReference type="ARBA" id="ARBA00022844"/>
    </source>
</evidence>
<feature type="disulfide bond" evidence="32">
    <location>
        <begin position="118"/>
        <end position="204"/>
    </location>
</feature>
<comment type="domain">
    <text evidence="32">Some of the most genetically diverse regions of the viral genome are present in Env. They are called variable regions 1 through 5 (V1 through V5). Coreceptor usage of gp120 is determined mainly by the primary structure of the third variable region (V3) in the outer domain of gp120. The sequence of V3 determines which coreceptor, CCR5 and/or CXCR4 (corresponding to R5/macrophage, X4/T cell and R5X4/T cell and macrophage tropism), is used to trigger the fusion potential of the Env complex, and hence which cells the virus can infect. Binding to CCR5 involves a region adjacent in addition to V3.</text>
</comment>
<dbReference type="HAMAP" id="MF_04083">
    <property type="entry name" value="HIV_ENV"/>
    <property type="match status" value="1"/>
</dbReference>
<dbReference type="GO" id="GO:0052031">
    <property type="term" value="P:symbiont-mediated perturbation of host defense response"/>
    <property type="evidence" value="ECO:0007669"/>
    <property type="project" value="UniProtKB-UniRule"/>
</dbReference>
<evidence type="ECO:0000256" key="31">
    <source>
        <dbReference type="ARBA" id="ARBA00023296"/>
    </source>
</evidence>
<evidence type="ECO:0000256" key="6">
    <source>
        <dbReference type="ARBA" id="ARBA00004650"/>
    </source>
</evidence>
<evidence type="ECO:0000256" key="2">
    <source>
        <dbReference type="ARBA" id="ARBA00004433"/>
    </source>
</evidence>
<keyword evidence="17 32" id="KW-1161">Viral attachment to host cell</keyword>
<reference evidence="36" key="1">
    <citation type="submission" date="2016-12" db="EMBL/GenBank/DDBJ databases">
        <authorList>
            <person name="Song W.-J."/>
            <person name="Kurnit D.M."/>
        </authorList>
    </citation>
    <scope>NUCLEOTIDE SEQUENCE</scope>
    <source>
        <strain evidence="36">58.04_10</strain>
    </source>
</reference>
<feature type="chain" id="PRO_5023432513" description="Transmembrane protein gp41" evidence="32">
    <location>
        <begin position="510"/>
        <end position="861"/>
    </location>
</feature>
<dbReference type="GO" id="GO:0020002">
    <property type="term" value="C:host cell plasma membrane"/>
    <property type="evidence" value="ECO:0007669"/>
    <property type="project" value="UniProtKB-SubCell"/>
</dbReference>
<comment type="function">
    <text evidence="32">Surface protein gp120: Attaches the virus to the host lymphoid cell by binding to the primary receptor CD4. This interaction induces a structural rearrangement creating a high affinity binding site for a chemokine coreceptor like CXCR4 and/or CCR5. Acts as a ligand for CD209/DC-SIGN and CLEC4M/DC-SIGNR, which are respectively found on dendritic cells (DCs), and on endothelial cells of liver sinusoids and lymph node sinuses. These interactions allow capture of viral particles at mucosal surfaces by these cells and subsequent transmission to permissive cells. HIV subverts the migration properties of dendritic cells to gain access to CD4+ T-cells in lymph nodes. Virus transmission to permissive T-cells occurs either in trans (without DCs infection, through viral capture and transmission), or in cis (following DCs productive infection, through the usual CD4-gp120 interaction), thereby inducing a robust infection. In trans infection, bound virions remain infectious over days and it is proposed that they are not degraded, but protected in non-lysosomal acidic organelles within the DCs close to the cell membrane thus contributing to the viral infectious potential during DCs' migration from the periphery to the lymphoid tissues. On arrival at lymphoid tissues, intact virions recycle back to DCs' cell surface allowing virus transmission to CD4+ T-cells.</text>
</comment>
<dbReference type="GO" id="GO:0016020">
    <property type="term" value="C:membrane"/>
    <property type="evidence" value="ECO:0007669"/>
    <property type="project" value="UniProtKB-UniRule"/>
</dbReference>
<evidence type="ECO:0000256" key="14">
    <source>
        <dbReference type="ARBA" id="ARBA00022692"/>
    </source>
</evidence>
<dbReference type="InterPro" id="IPR036377">
    <property type="entry name" value="Gp120_core_sf"/>
</dbReference>
<feature type="topological domain" description="Cytoplasmic" evidence="32">
    <location>
        <begin position="704"/>
        <end position="861"/>
    </location>
</feature>
<dbReference type="GO" id="GO:1903908">
    <property type="term" value="P:positive regulation of plasma membrane raft polarization"/>
    <property type="evidence" value="ECO:0007669"/>
    <property type="project" value="UniProtKB-UniRule"/>
</dbReference>
<gene>
    <name evidence="32 36" type="primary">env</name>
</gene>
<feature type="domain" description="Retroviral envelope protein GP41-like" evidence="35">
    <location>
        <begin position="528"/>
        <end position="718"/>
    </location>
</feature>
<evidence type="ECO:0000256" key="8">
    <source>
        <dbReference type="ARBA" id="ARBA00022510"/>
    </source>
</evidence>